<dbReference type="Gene3D" id="1.10.10.10">
    <property type="entry name" value="Winged helix-like DNA-binding domain superfamily/Winged helix DNA-binding domain"/>
    <property type="match status" value="1"/>
</dbReference>
<feature type="domain" description="HTH lysR-type" evidence="5">
    <location>
        <begin position="1"/>
        <end position="58"/>
    </location>
</feature>
<dbReference type="CDD" id="cd05466">
    <property type="entry name" value="PBP2_LTTR_substrate"/>
    <property type="match status" value="1"/>
</dbReference>
<evidence type="ECO:0000313" key="8">
    <source>
        <dbReference type="Proteomes" id="UP000293854"/>
    </source>
</evidence>
<dbReference type="GO" id="GO:0003677">
    <property type="term" value="F:DNA binding"/>
    <property type="evidence" value="ECO:0007669"/>
    <property type="project" value="UniProtKB-KW"/>
</dbReference>
<reference evidence="6 9" key="2">
    <citation type="submission" date="2021-01" db="EMBL/GenBank/DDBJ databases">
        <title>FDA dAtabase for Regulatory Grade micrObial Sequences (FDA-ARGOS): Supporting development and validation of Infectious Disease Dx tests.</title>
        <authorList>
            <person name="Sproer C."/>
            <person name="Gronow S."/>
            <person name="Severitt S."/>
            <person name="Schroder I."/>
            <person name="Tallon L."/>
            <person name="Sadzewicz L."/>
            <person name="Zhao X."/>
            <person name="Boylan J."/>
            <person name="Ott S."/>
            <person name="Bowen H."/>
            <person name="Vavikolanu K."/>
            <person name="Mehta A."/>
            <person name="Aluvathingal J."/>
            <person name="Nadendla S."/>
            <person name="Lowell S."/>
            <person name="Myers T."/>
            <person name="Yan Y."/>
            <person name="Sichtig H."/>
        </authorList>
    </citation>
    <scope>NUCLEOTIDE SEQUENCE [LARGE SCALE GENOMIC DNA]</scope>
    <source>
        <strain evidence="6 9">FDAARGOS_1148</strain>
    </source>
</reference>
<evidence type="ECO:0000313" key="9">
    <source>
        <dbReference type="Proteomes" id="UP000595942"/>
    </source>
</evidence>
<dbReference type="Gene3D" id="3.40.190.290">
    <property type="match status" value="1"/>
</dbReference>
<dbReference type="InterPro" id="IPR050950">
    <property type="entry name" value="HTH-type_LysR_regulators"/>
</dbReference>
<dbReference type="SUPFAM" id="SSF53850">
    <property type="entry name" value="Periplasmic binding protein-like II"/>
    <property type="match status" value="1"/>
</dbReference>
<evidence type="ECO:0000256" key="2">
    <source>
        <dbReference type="ARBA" id="ARBA00023015"/>
    </source>
</evidence>
<dbReference type="OrthoDB" id="9803735at2"/>
<reference evidence="7 8" key="1">
    <citation type="submission" date="2018-11" db="EMBL/GenBank/DDBJ databases">
        <title>Genomic profiling of Staphylococcus species from a Poultry farm system in KwaZulu-Natal, South Africa.</title>
        <authorList>
            <person name="Amoako D.G."/>
            <person name="Somboro A.M."/>
            <person name="Abia A.L.K."/>
            <person name="Bester L.A."/>
            <person name="Essack S.Y."/>
        </authorList>
    </citation>
    <scope>NUCLEOTIDE SEQUENCE [LARGE SCALE GENOMIC DNA]</scope>
    <source>
        <strain evidence="7 8">SA11</strain>
    </source>
</reference>
<dbReference type="InterPro" id="IPR036390">
    <property type="entry name" value="WH_DNA-bd_sf"/>
</dbReference>
<dbReference type="PROSITE" id="PS50931">
    <property type="entry name" value="HTH_LYSR"/>
    <property type="match status" value="1"/>
</dbReference>
<dbReference type="InterPro" id="IPR000847">
    <property type="entry name" value="LysR_HTH_N"/>
</dbReference>
<evidence type="ECO:0000256" key="3">
    <source>
        <dbReference type="ARBA" id="ARBA00023125"/>
    </source>
</evidence>
<dbReference type="PANTHER" id="PTHR30419">
    <property type="entry name" value="HTH-TYPE TRANSCRIPTIONAL REGULATOR YBHD"/>
    <property type="match status" value="1"/>
</dbReference>
<organism evidence="7 8">
    <name type="scientific">Staphylococcus condimenti</name>
    <dbReference type="NCBI Taxonomy" id="70255"/>
    <lineage>
        <taxon>Bacteria</taxon>
        <taxon>Bacillati</taxon>
        <taxon>Bacillota</taxon>
        <taxon>Bacilli</taxon>
        <taxon>Bacillales</taxon>
        <taxon>Staphylococcaceae</taxon>
        <taxon>Staphylococcus</taxon>
    </lineage>
</organism>
<evidence type="ECO:0000313" key="6">
    <source>
        <dbReference type="EMBL" id="QQS82482.1"/>
    </source>
</evidence>
<keyword evidence="3" id="KW-0238">DNA-binding</keyword>
<evidence type="ECO:0000256" key="4">
    <source>
        <dbReference type="ARBA" id="ARBA00023163"/>
    </source>
</evidence>
<dbReference type="SUPFAM" id="SSF46785">
    <property type="entry name" value="Winged helix' DNA-binding domain"/>
    <property type="match status" value="1"/>
</dbReference>
<dbReference type="KEGG" id="scv:A4G25_07160"/>
<keyword evidence="9" id="KW-1185">Reference proteome</keyword>
<keyword evidence="2" id="KW-0805">Transcription regulation</keyword>
<gene>
    <name evidence="7" type="ORF">EIG99_04765</name>
    <name evidence="6" type="ORF">I6J05_11365</name>
</gene>
<dbReference type="AlphaFoldDB" id="A0A143PB95"/>
<evidence type="ECO:0000256" key="1">
    <source>
        <dbReference type="ARBA" id="ARBA00009437"/>
    </source>
</evidence>
<dbReference type="PRINTS" id="PR00039">
    <property type="entry name" value="HTHLYSR"/>
</dbReference>
<dbReference type="InterPro" id="IPR036388">
    <property type="entry name" value="WH-like_DNA-bd_sf"/>
</dbReference>
<proteinExistence type="inferred from homology"/>
<protein>
    <submittedName>
        <fullName evidence="7">LysR family transcriptional regulator</fullName>
    </submittedName>
</protein>
<sequence>MNFIQLHHMKTIHETGSITKAAQILHITQSALSQSISNLEAELNIQLFKRQKSGTTLTDQGHQIFPIIMDLIDQEALLYDKIQSLNAEMEGSLSIATIPTLFMTIVPGVLSTFKKDNPNIDVQIIEAENNEIKQLVSRGEVDIGLYTILNEDDLDVTDAQYTPLFSSAFTAIVPKDSKLAYLKNLSLEDIKAFPFILYDRNFYKKNIQKFEAANGPINLLFSTDNVGVLFNSVAEGLGISILSDLMVQNTPFYQRNMIKTVPIGAPFNQMIEFGVLHMKHSDKEKLIGEFKNYLAEAAEKIS</sequence>
<dbReference type="EMBL" id="CP068073">
    <property type="protein sequence ID" value="QQS82482.1"/>
    <property type="molecule type" value="Genomic_DNA"/>
</dbReference>
<dbReference type="RefSeq" id="WP_047131443.1">
    <property type="nucleotide sequence ID" value="NZ_CP015114.1"/>
</dbReference>
<dbReference type="Pfam" id="PF03466">
    <property type="entry name" value="LysR_substrate"/>
    <property type="match status" value="1"/>
</dbReference>
<dbReference type="PANTHER" id="PTHR30419:SF28">
    <property type="entry name" value="HTH-TYPE TRANSCRIPTIONAL REGULATOR BSDA"/>
    <property type="match status" value="1"/>
</dbReference>
<dbReference type="Pfam" id="PF00126">
    <property type="entry name" value="HTH_1"/>
    <property type="match status" value="1"/>
</dbReference>
<accession>A0A143PB95</accession>
<dbReference type="GO" id="GO:0005829">
    <property type="term" value="C:cytosol"/>
    <property type="evidence" value="ECO:0007669"/>
    <property type="project" value="TreeGrafter"/>
</dbReference>
<dbReference type="GO" id="GO:0003700">
    <property type="term" value="F:DNA-binding transcription factor activity"/>
    <property type="evidence" value="ECO:0007669"/>
    <property type="project" value="InterPro"/>
</dbReference>
<dbReference type="EMBL" id="RQTE01000079">
    <property type="protein sequence ID" value="RZI02961.1"/>
    <property type="molecule type" value="Genomic_DNA"/>
</dbReference>
<dbReference type="InterPro" id="IPR005119">
    <property type="entry name" value="LysR_subst-bd"/>
</dbReference>
<name>A0A143PB95_9STAP</name>
<dbReference type="Proteomes" id="UP000293854">
    <property type="component" value="Unassembled WGS sequence"/>
</dbReference>
<evidence type="ECO:0000313" key="7">
    <source>
        <dbReference type="EMBL" id="RZI02961.1"/>
    </source>
</evidence>
<dbReference type="GeneID" id="93727641"/>
<comment type="similarity">
    <text evidence="1">Belongs to the LysR transcriptional regulatory family.</text>
</comment>
<keyword evidence="4" id="KW-0804">Transcription</keyword>
<dbReference type="Proteomes" id="UP000595942">
    <property type="component" value="Chromosome"/>
</dbReference>
<evidence type="ECO:0000259" key="5">
    <source>
        <dbReference type="PROSITE" id="PS50931"/>
    </source>
</evidence>